<name>A0A927MMH6_9ACTN</name>
<dbReference type="EMBL" id="JADBEM010000001">
    <property type="protein sequence ID" value="MBE1603249.1"/>
    <property type="molecule type" value="Genomic_DNA"/>
</dbReference>
<reference evidence="2" key="1">
    <citation type="submission" date="2020-10" db="EMBL/GenBank/DDBJ databases">
        <title>Sequencing the genomes of 1000 actinobacteria strains.</title>
        <authorList>
            <person name="Klenk H.-P."/>
        </authorList>
    </citation>
    <scope>NUCLEOTIDE SEQUENCE</scope>
    <source>
        <strain evidence="2">DSM 45354</strain>
    </source>
</reference>
<evidence type="ECO:0000313" key="3">
    <source>
        <dbReference type="Proteomes" id="UP000638648"/>
    </source>
</evidence>
<feature type="domain" description="Spore protein YkvP/CgeB glycosyl transferase-like" evidence="1">
    <location>
        <begin position="200"/>
        <end position="333"/>
    </location>
</feature>
<dbReference type="RefSeq" id="WP_192748124.1">
    <property type="nucleotide sequence ID" value="NZ_BAABJL010000055.1"/>
</dbReference>
<comment type="caution">
    <text evidence="2">The sequence shown here is derived from an EMBL/GenBank/DDBJ whole genome shotgun (WGS) entry which is preliminary data.</text>
</comment>
<dbReference type="Proteomes" id="UP000638648">
    <property type="component" value="Unassembled WGS sequence"/>
</dbReference>
<dbReference type="Pfam" id="PF13524">
    <property type="entry name" value="Glyco_trans_1_2"/>
    <property type="match status" value="1"/>
</dbReference>
<protein>
    <recommendedName>
        <fullName evidence="1">Spore protein YkvP/CgeB glycosyl transferase-like domain-containing protein</fullName>
    </recommendedName>
</protein>
<sequence length="346" mass="37772">MNKHARVLFVGDLWRGSNAKSLADGFAAAGADVVTVDTTGVASPALGSPEWVYRKVKGRRAPWLLNRVHARIHAAADAFRPQFLVCFKSIHLDQDLLLHLPGNPVTVHYSPDDVSNPANTTPAYLAAEAGWDLVVTTKRHNVGELRARGARAVAFVRSAYDPAWHHLSYRPSPRRWPIGFIGNYRPDRVEVFRRLGAAFPGRCVIHGPYWRRALPRGIPGVAVSAGRYAEDFSTTVAGIQANLVLLNSDNRDTHTCRSFEVPAAGGLFVGERTTEHQELLTDGRECLLFDGEDELLDILGSLAPAAATRVAAAGHHRVTTSGHTYADRARQIMGTLTGRTELEVPA</sequence>
<accession>A0A927MMH6</accession>
<proteinExistence type="predicted"/>
<gene>
    <name evidence="2" type="ORF">HEB94_000097</name>
</gene>
<evidence type="ECO:0000313" key="2">
    <source>
        <dbReference type="EMBL" id="MBE1603249.1"/>
    </source>
</evidence>
<dbReference type="InterPro" id="IPR055259">
    <property type="entry name" value="YkvP/CgeB_Glyco_trans-like"/>
</dbReference>
<evidence type="ECO:0000259" key="1">
    <source>
        <dbReference type="Pfam" id="PF13524"/>
    </source>
</evidence>
<keyword evidence="3" id="KW-1185">Reference proteome</keyword>
<dbReference type="AlphaFoldDB" id="A0A927MMH6"/>
<organism evidence="2 3">
    <name type="scientific">Actinopolymorpha pittospori</name>
    <dbReference type="NCBI Taxonomy" id="648752"/>
    <lineage>
        <taxon>Bacteria</taxon>
        <taxon>Bacillati</taxon>
        <taxon>Actinomycetota</taxon>
        <taxon>Actinomycetes</taxon>
        <taxon>Propionibacteriales</taxon>
        <taxon>Actinopolymorphaceae</taxon>
        <taxon>Actinopolymorpha</taxon>
    </lineage>
</organism>